<accession>A0A0D1Y3M2</accession>
<feature type="compositionally biased region" description="Basic and acidic residues" evidence="6">
    <location>
        <begin position="1840"/>
        <end position="1865"/>
    </location>
</feature>
<dbReference type="GO" id="GO:0005634">
    <property type="term" value="C:nucleus"/>
    <property type="evidence" value="ECO:0007669"/>
    <property type="project" value="UniProtKB-SubCell"/>
</dbReference>
<dbReference type="InterPro" id="IPR033053">
    <property type="entry name" value="Hir3/CABIN1"/>
</dbReference>
<reference evidence="7 8" key="1">
    <citation type="submission" date="2015-01" db="EMBL/GenBank/DDBJ databases">
        <title>The Genome Sequence of Exophiala mesophila CBS40295.</title>
        <authorList>
            <consortium name="The Broad Institute Genomics Platform"/>
            <person name="Cuomo C."/>
            <person name="de Hoog S."/>
            <person name="Gorbushina A."/>
            <person name="Stielow B."/>
            <person name="Teixiera M."/>
            <person name="Abouelleil A."/>
            <person name="Chapman S.B."/>
            <person name="Priest M."/>
            <person name="Young S.K."/>
            <person name="Wortman J."/>
            <person name="Nusbaum C."/>
            <person name="Birren B."/>
        </authorList>
    </citation>
    <scope>NUCLEOTIDE SEQUENCE [LARGE SCALE GENOMIC DNA]</scope>
    <source>
        <strain evidence="7 8">CBS 40295</strain>
    </source>
</reference>
<keyword evidence="8" id="KW-1185">Reference proteome</keyword>
<proteinExistence type="inferred from homology"/>
<evidence type="ECO:0000313" key="7">
    <source>
        <dbReference type="EMBL" id="KIV95256.1"/>
    </source>
</evidence>
<name>A0A0D1Y3M2_EXOME</name>
<comment type="similarity">
    <text evidence="3">Belongs to the HIR3 family.</text>
</comment>
<dbReference type="VEuPathDB" id="FungiDB:PV10_02929"/>
<feature type="compositionally biased region" description="Acidic residues" evidence="6">
    <location>
        <begin position="1915"/>
        <end position="1972"/>
    </location>
</feature>
<feature type="compositionally biased region" description="Basic and acidic residues" evidence="6">
    <location>
        <begin position="1994"/>
        <end position="2003"/>
    </location>
</feature>
<dbReference type="GeneID" id="27320774"/>
<feature type="region of interest" description="Disordered" evidence="6">
    <location>
        <begin position="1785"/>
        <end position="2003"/>
    </location>
</feature>
<evidence type="ECO:0000256" key="1">
    <source>
        <dbReference type="ARBA" id="ARBA00002687"/>
    </source>
</evidence>
<dbReference type="Proteomes" id="UP000054302">
    <property type="component" value="Unassembled WGS sequence"/>
</dbReference>
<dbReference type="GO" id="GO:0000417">
    <property type="term" value="C:HIR complex"/>
    <property type="evidence" value="ECO:0007669"/>
    <property type="project" value="TreeGrafter"/>
</dbReference>
<sequence>MSGFTALNVEPEDSFEEEIDDTKEIQLEEAFKLYQNALKLHSQGPAFFNEARDAYRELLQSEVFKYPEAVSEYTHDENDDDAVTGITQPDSTLFSLIPTNAADSSASSIPQILYLAFKNKGQFALDVARHHLPDKHADRAALCQYYMKACLESIHDFAKALERDDADLDLWKKGARIADVLSSQRISRFCIESVLAGDDEGDSGQAIDLSGLDEAFAAGELQQLLKLLQDDLSRVQNTDVRPRAPLLLALRSTNDPYPFLPSRPDHLDYSDDRYKPSTFDLDMVKLEPAEDTFPSLGEEITKAVHALQDVALAAASAAPVHIEISDKGEIRSATDMIAENAAPASPTKAEPSLKLTESPMTTPSAGIQLEVEVATTSQPTLSDRGDKATDKATDPDTDMVSDHDTLAVITTSEPSDVHPVDGPEEHTAQSVSRKRSTTAAGNEEPEGRTKSKRLRARESMADLAAQEEVALQDDPQFFLDQLAVYENADQATFDVVNSLLSKFEMRIFLSAEEAKQAFWQDKDLGAVPDTGSKDADLKLSSDLRMALLNWSDDKSHAIINGHGNQDFTEKSTGMSLFLQHSRSTSTRGTNPPAGSNESAFSHLVSQINSTPTNLFDVAILWLYSLLASDKHANASQSSYMRETWPEELKAMVTQVARSADEQVYQRLLQHHTLLGQRSDDISPATTEQICSLFELVQSLYELHLEHFAQITGPSSETEDEIRSMENQRLNRWAGLAELAMSLYLDTMNQPRLDDPLIIRYTWASTTQATLEPDIDKTHVLMCLQDLRALVEQTKAPALYLPNNTAMPVIDTTAIDQEVSRLSTLDFFTSVFDTDNSDPAAVIEKLEPILEYGFDTVAVDSPSQDLGDVALKMKELNNFLEAGDASLKLFLWRRLQNAYTAISYTPKVVSCLLRSLEISVNELYTSRHFGTDDDARRLDLLRWLRDIDELVIRLVPKVLSEDAPFECVDEQHLRTSTQAVVRLIRLLHGFIIYEDSVRVGQTSPPSLKGASSVKLYDKSKDRFREMLVRLWTLQYTLLKEATVQDPSSFTRAPDDLAEYVSFVHNALGIRHYCKYANKTFVKLVKSELGALETQQDYSADMIQVFFDLYQLRFTSGVGDVNHGCPTETLDRKTAWSLIPTIMSYVSNTNIKDLAKSELKGTIDKIQQAMGVLKNQPSLSYNRRTISSYLKTPINPNDLYQCIRGIGDLPTRPVVTETDVAARSGWYSLLGQISLAKYKSVKRVTPTPTDDLDLAASLFRQELDHNIYKWETWYRLAQVYEAKIEDDLIWNSTKLNDARADIALLERQAIHCFMMATAIAMRSSDDSTETAQKVEDMLSEFGTRLYASSRPPLDMEAFRTDKYTRHLSSTVDGRMSKQPIYQPVDAYSLWKFAAFLLGRKLTHKPKPWLSHYTRGKCLWKMFQQPVNASRKRPVTAEHVLEAFTDAIESLPKKEKSSEPILEPHFKLASVLHKMVSRRVLSPHQGWDYMQHTRYAQGITLEEDDDGPEWIPYILAVLKKLQNADKANWHHRFINRAAHAIYDVDRTLADALGAKHQFTQQIFTKTMTLQVWKPEYERPGRHYVYTGRYVDFFVQILVQLNDRANLDQLIRRIRRKTTDFLNHTKVWEDTVVAYVGLLRKHGKIPDGRERAVFDGMNHEEFTKKSEKVEQWALDPETSSVYLDIMRDAIDLKRLNNSLMKGPAIDDLIGDSYTCLYEEFIRQLPEEEQPAPQPMAYPQGTFINMMTESNTGDDGALNRSQADGVTEGPLAVSVSAPLGLGVQGTPTMTTGHVVPDVHRVPGKPGRTKTVTRREIQRKAEAAIAKPPPIKTPILSKRPTIEIVIKSDRGDSPLDKRVSSAKGEDADHSRASSRRSSMVDGGDKSVVADDDSDSELSEPDDDTKQLFSELEQAGEHGDDAGEEDGEGQDGGEDESGEDRDDDDHDEEMADAEGDGDGDGEGEGEEEMEGEGELEIPETQDVGNAPEKENSSDGEENDEFHEAVEQNEG</sequence>
<comment type="subcellular location">
    <subcellularLocation>
        <location evidence="2">Nucleus</location>
    </subcellularLocation>
</comment>
<dbReference type="HOGENOM" id="CLU_001419_0_0_1"/>
<protein>
    <recommendedName>
        <fullName evidence="4">Histone transcription regulator 3 homolog</fullName>
    </recommendedName>
</protein>
<dbReference type="PANTHER" id="PTHR15502">
    <property type="entry name" value="CALCINEURIN-BINDING PROTEIN CABIN 1-RELATED"/>
    <property type="match status" value="1"/>
</dbReference>
<evidence type="ECO:0000256" key="2">
    <source>
        <dbReference type="ARBA" id="ARBA00004123"/>
    </source>
</evidence>
<feature type="compositionally biased region" description="Acidic residues" evidence="6">
    <location>
        <begin position="1883"/>
        <end position="1896"/>
    </location>
</feature>
<feature type="compositionally biased region" description="Basic and acidic residues" evidence="6">
    <location>
        <begin position="415"/>
        <end position="427"/>
    </location>
</feature>
<dbReference type="STRING" id="212818.A0A0D1Y3M2"/>
<dbReference type="GO" id="GO:0031491">
    <property type="term" value="F:nucleosome binding"/>
    <property type="evidence" value="ECO:0007669"/>
    <property type="project" value="TreeGrafter"/>
</dbReference>
<dbReference type="EMBL" id="KN847521">
    <property type="protein sequence ID" value="KIV95256.1"/>
    <property type="molecule type" value="Genomic_DNA"/>
</dbReference>
<dbReference type="OrthoDB" id="77564at2759"/>
<dbReference type="OMA" id="WETWYRL"/>
<dbReference type="RefSeq" id="XP_016226830.1">
    <property type="nucleotide sequence ID" value="XM_016367312.1"/>
</dbReference>
<feature type="compositionally biased region" description="Basic and acidic residues" evidence="6">
    <location>
        <begin position="1807"/>
        <end position="1816"/>
    </location>
</feature>
<evidence type="ECO:0000256" key="3">
    <source>
        <dbReference type="ARBA" id="ARBA00007335"/>
    </source>
</evidence>
<evidence type="ECO:0000313" key="8">
    <source>
        <dbReference type="Proteomes" id="UP000054302"/>
    </source>
</evidence>
<feature type="compositionally biased region" description="Basic and acidic residues" evidence="6">
    <location>
        <begin position="383"/>
        <end position="405"/>
    </location>
</feature>
<gene>
    <name evidence="7" type="ORF">PV10_02929</name>
</gene>
<keyword evidence="5" id="KW-0539">Nucleus</keyword>
<feature type="region of interest" description="Disordered" evidence="6">
    <location>
        <begin position="338"/>
        <end position="455"/>
    </location>
</feature>
<dbReference type="PANTHER" id="PTHR15502:SF7">
    <property type="entry name" value="CALCINEURIN-BINDING PROTEIN CABIN-1"/>
    <property type="match status" value="1"/>
</dbReference>
<comment type="function">
    <text evidence="1">Has a role in a nucleosome assembly pathway that is required for the integrity of heterochromatin and proper chromosome segregation.</text>
</comment>
<evidence type="ECO:0000256" key="5">
    <source>
        <dbReference type="ARBA" id="ARBA00023242"/>
    </source>
</evidence>
<organism evidence="7 8">
    <name type="scientific">Exophiala mesophila</name>
    <name type="common">Black yeast-like fungus</name>
    <dbReference type="NCBI Taxonomy" id="212818"/>
    <lineage>
        <taxon>Eukaryota</taxon>
        <taxon>Fungi</taxon>
        <taxon>Dikarya</taxon>
        <taxon>Ascomycota</taxon>
        <taxon>Pezizomycotina</taxon>
        <taxon>Eurotiomycetes</taxon>
        <taxon>Chaetothyriomycetidae</taxon>
        <taxon>Chaetothyriales</taxon>
        <taxon>Herpotrichiellaceae</taxon>
        <taxon>Exophiala</taxon>
    </lineage>
</organism>
<evidence type="ECO:0000256" key="6">
    <source>
        <dbReference type="SAM" id="MobiDB-lite"/>
    </source>
</evidence>
<dbReference type="GO" id="GO:0006325">
    <property type="term" value="P:chromatin organization"/>
    <property type="evidence" value="ECO:0007669"/>
    <property type="project" value="InterPro"/>
</dbReference>
<evidence type="ECO:0000256" key="4">
    <source>
        <dbReference type="ARBA" id="ARBA00014848"/>
    </source>
</evidence>